<evidence type="ECO:0000256" key="12">
    <source>
        <dbReference type="SAM" id="Coils"/>
    </source>
</evidence>
<dbReference type="FunFam" id="1.20.5.110:FF:000030">
    <property type="entry name" value="syntaxin-51 isoform X2"/>
    <property type="match status" value="1"/>
</dbReference>
<name>A0AAD5Z897_9POAL</name>
<evidence type="ECO:0000256" key="8">
    <source>
        <dbReference type="ARBA" id="ARBA00023136"/>
    </source>
</evidence>
<dbReference type="Gene3D" id="1.20.5.110">
    <property type="match status" value="1"/>
</dbReference>
<dbReference type="InterPro" id="IPR000727">
    <property type="entry name" value="T_SNARE_dom"/>
</dbReference>
<evidence type="ECO:0000256" key="4">
    <source>
        <dbReference type="ARBA" id="ARBA00022927"/>
    </source>
</evidence>
<comment type="caution">
    <text evidence="15">The sequence shown here is derived from an EMBL/GenBank/DDBJ whole genome shotgun (WGS) entry which is preliminary data.</text>
</comment>
<evidence type="ECO:0000256" key="1">
    <source>
        <dbReference type="ARBA" id="ARBA00009063"/>
    </source>
</evidence>
<keyword evidence="6" id="KW-0333">Golgi apparatus</keyword>
<evidence type="ECO:0000313" key="16">
    <source>
        <dbReference type="Proteomes" id="UP001210211"/>
    </source>
</evidence>
<feature type="domain" description="T-SNARE coiled-coil homology" evidence="14">
    <location>
        <begin position="142"/>
        <end position="204"/>
    </location>
</feature>
<keyword evidence="7 12" id="KW-0175">Coiled coil</keyword>
<dbReference type="InterPro" id="IPR045242">
    <property type="entry name" value="Syntaxin"/>
</dbReference>
<dbReference type="AlphaFoldDB" id="A0AAD5Z897"/>
<keyword evidence="3 13" id="KW-0812">Transmembrane</keyword>
<evidence type="ECO:0000256" key="9">
    <source>
        <dbReference type="ARBA" id="ARBA00037801"/>
    </source>
</evidence>
<dbReference type="PANTHER" id="PTHR19957:SF285">
    <property type="entry name" value="SYNTAXIN-51-RELATED"/>
    <property type="match status" value="1"/>
</dbReference>
<keyword evidence="5 13" id="KW-1133">Transmembrane helix</keyword>
<dbReference type="EMBL" id="JAMRDG010000002">
    <property type="protein sequence ID" value="KAJ3688734.1"/>
    <property type="molecule type" value="Genomic_DNA"/>
</dbReference>
<organism evidence="15 16">
    <name type="scientific">Rhynchospora tenuis</name>
    <dbReference type="NCBI Taxonomy" id="198213"/>
    <lineage>
        <taxon>Eukaryota</taxon>
        <taxon>Viridiplantae</taxon>
        <taxon>Streptophyta</taxon>
        <taxon>Embryophyta</taxon>
        <taxon>Tracheophyta</taxon>
        <taxon>Spermatophyta</taxon>
        <taxon>Magnoliopsida</taxon>
        <taxon>Liliopsida</taxon>
        <taxon>Poales</taxon>
        <taxon>Cyperaceae</taxon>
        <taxon>Cyperoideae</taxon>
        <taxon>Rhynchosporeae</taxon>
        <taxon>Rhynchospora</taxon>
    </lineage>
</organism>
<dbReference type="SMART" id="SM00397">
    <property type="entry name" value="t_SNARE"/>
    <property type="match status" value="1"/>
</dbReference>
<sequence length="238" mass="26824">MRHKIEMSNPADLWVKEYGEASRLADEVSKMLSERGSLPPSGPETQRFLSGLRRRITILGTRLGKLEVDLASLPRKSISDKEMHKRQELLSNLRAKEKQMASALNMSYAADREDLLGSSKGTVDEVKRASGLDNQGIVGLQRQIMREQDEGLEKLEETVYSTKHIALAVNEELNLHTRLIDSLDERVEATDSRLQRVQKRLAILNKRNKAGCSCMCLLLSVLAIVILAVIAWMLLKYL</sequence>
<evidence type="ECO:0000256" key="11">
    <source>
        <dbReference type="ARBA" id="ARBA00060376"/>
    </source>
</evidence>
<keyword evidence="2" id="KW-0813">Transport</keyword>
<evidence type="ECO:0000256" key="5">
    <source>
        <dbReference type="ARBA" id="ARBA00022989"/>
    </source>
</evidence>
<evidence type="ECO:0000313" key="15">
    <source>
        <dbReference type="EMBL" id="KAJ3688734.1"/>
    </source>
</evidence>
<evidence type="ECO:0000256" key="6">
    <source>
        <dbReference type="ARBA" id="ARBA00023034"/>
    </source>
</evidence>
<dbReference type="GO" id="GO:0005484">
    <property type="term" value="F:SNAP receptor activity"/>
    <property type="evidence" value="ECO:0007669"/>
    <property type="project" value="TreeGrafter"/>
</dbReference>
<dbReference type="PANTHER" id="PTHR19957">
    <property type="entry name" value="SYNTAXIN"/>
    <property type="match status" value="1"/>
</dbReference>
<proteinExistence type="inferred from homology"/>
<feature type="coiled-coil region" evidence="12">
    <location>
        <begin position="180"/>
        <end position="207"/>
    </location>
</feature>
<dbReference type="GO" id="GO:0048278">
    <property type="term" value="P:vesicle docking"/>
    <property type="evidence" value="ECO:0007669"/>
    <property type="project" value="TreeGrafter"/>
</dbReference>
<dbReference type="GO" id="GO:0006886">
    <property type="term" value="P:intracellular protein transport"/>
    <property type="evidence" value="ECO:0007669"/>
    <property type="project" value="TreeGrafter"/>
</dbReference>
<evidence type="ECO:0000256" key="3">
    <source>
        <dbReference type="ARBA" id="ARBA00022692"/>
    </source>
</evidence>
<gene>
    <name evidence="15" type="ORF">LUZ61_017898</name>
</gene>
<evidence type="ECO:0000256" key="10">
    <source>
        <dbReference type="ARBA" id="ARBA00054128"/>
    </source>
</evidence>
<dbReference type="PROSITE" id="PS50192">
    <property type="entry name" value="T_SNARE"/>
    <property type="match status" value="1"/>
</dbReference>
<comment type="similarity">
    <text evidence="1">Belongs to the syntaxin family.</text>
</comment>
<dbReference type="Proteomes" id="UP001210211">
    <property type="component" value="Unassembled WGS sequence"/>
</dbReference>
<evidence type="ECO:0000256" key="2">
    <source>
        <dbReference type="ARBA" id="ARBA00022448"/>
    </source>
</evidence>
<evidence type="ECO:0000256" key="13">
    <source>
        <dbReference type="SAM" id="Phobius"/>
    </source>
</evidence>
<evidence type="ECO:0000256" key="7">
    <source>
        <dbReference type="ARBA" id="ARBA00023054"/>
    </source>
</evidence>
<dbReference type="GO" id="GO:0000149">
    <property type="term" value="F:SNARE binding"/>
    <property type="evidence" value="ECO:0007669"/>
    <property type="project" value="TreeGrafter"/>
</dbReference>
<dbReference type="SUPFAM" id="SSF58038">
    <property type="entry name" value="SNARE fusion complex"/>
    <property type="match status" value="1"/>
</dbReference>
<keyword evidence="8 13" id="KW-0472">Membrane</keyword>
<feature type="transmembrane region" description="Helical" evidence="13">
    <location>
        <begin position="210"/>
        <end position="235"/>
    </location>
</feature>
<dbReference type="CDD" id="cd15841">
    <property type="entry name" value="SNARE_Qc"/>
    <property type="match status" value="1"/>
</dbReference>
<comment type="function">
    <text evidence="10">Vesicle trafficking protein that functions in the secretory pathway.</text>
</comment>
<keyword evidence="4" id="KW-0653">Protein transport</keyword>
<dbReference type="GO" id="GO:0031201">
    <property type="term" value="C:SNARE complex"/>
    <property type="evidence" value="ECO:0007669"/>
    <property type="project" value="TreeGrafter"/>
</dbReference>
<dbReference type="Pfam" id="PF05739">
    <property type="entry name" value="SNARE"/>
    <property type="match status" value="1"/>
</dbReference>
<evidence type="ECO:0000259" key="14">
    <source>
        <dbReference type="PROSITE" id="PS50192"/>
    </source>
</evidence>
<accession>A0AAD5Z897</accession>
<keyword evidence="16" id="KW-1185">Reference proteome</keyword>
<dbReference type="GO" id="GO:0010008">
    <property type="term" value="C:endosome membrane"/>
    <property type="evidence" value="ECO:0007669"/>
    <property type="project" value="UniProtKB-ARBA"/>
</dbReference>
<dbReference type="GO" id="GO:0005794">
    <property type="term" value="C:Golgi apparatus"/>
    <property type="evidence" value="ECO:0007669"/>
    <property type="project" value="UniProtKB-SubCell"/>
</dbReference>
<reference evidence="15 16" key="1">
    <citation type="journal article" date="2022" name="Cell">
        <title>Repeat-based holocentromeres influence genome architecture and karyotype evolution.</title>
        <authorList>
            <person name="Hofstatter P.G."/>
            <person name="Thangavel G."/>
            <person name="Lux T."/>
            <person name="Neumann P."/>
            <person name="Vondrak T."/>
            <person name="Novak P."/>
            <person name="Zhang M."/>
            <person name="Costa L."/>
            <person name="Castellani M."/>
            <person name="Scott A."/>
            <person name="Toegelov H."/>
            <person name="Fuchs J."/>
            <person name="Mata-Sucre Y."/>
            <person name="Dias Y."/>
            <person name="Vanzela A.L.L."/>
            <person name="Huettel B."/>
            <person name="Almeida C.C.S."/>
            <person name="Simkova H."/>
            <person name="Souza G."/>
            <person name="Pedrosa-Harand A."/>
            <person name="Macas J."/>
            <person name="Mayer K.F.X."/>
            <person name="Houben A."/>
            <person name="Marques A."/>
        </authorList>
    </citation>
    <scope>NUCLEOTIDE SEQUENCE [LARGE SCALE GENOMIC DNA]</scope>
    <source>
        <strain evidence="15">RhyTen1mFocal</strain>
    </source>
</reference>
<comment type="subcellular location">
    <subcellularLocation>
        <location evidence="9">Golgi apparatus</location>
        <location evidence="9">trans-Golgi network membrane</location>
        <topology evidence="9">Single-pass type IV membrane protein</topology>
    </subcellularLocation>
    <subcellularLocation>
        <location evidence="11">Prevacuolar compartment membrane</location>
        <topology evidence="11">Single-pass type IV membrane protein</topology>
    </subcellularLocation>
</comment>
<dbReference type="GO" id="GO:0006906">
    <property type="term" value="P:vesicle fusion"/>
    <property type="evidence" value="ECO:0007669"/>
    <property type="project" value="TreeGrafter"/>
</dbReference>
<protein>
    <recommendedName>
        <fullName evidence="14">t-SNARE coiled-coil homology domain-containing protein</fullName>
    </recommendedName>
</protein>